<accession>A0A0K9NI08</accession>
<dbReference type="OMA" id="ELENWNC"/>
<gene>
    <name evidence="1" type="ORF">ZOSMA_97G00300</name>
</gene>
<evidence type="ECO:0000313" key="2">
    <source>
        <dbReference type="Proteomes" id="UP000036987"/>
    </source>
</evidence>
<dbReference type="STRING" id="29655.A0A0K9NI08"/>
<proteinExistence type="predicted"/>
<evidence type="ECO:0000313" key="1">
    <source>
        <dbReference type="EMBL" id="KMZ56263.1"/>
    </source>
</evidence>
<sequence length="415" mass="47090">MWKWLFPPPPPPPPPPMVLVPPIFDYPPLADRTRMSVPAYDVLFGKMALHYLFQEYFENDRQFSAKIMIKPMADSHVDLVATISGHVRSEKEGNAVFRWQRDLCNPHTFLEISASTSEQMLLLKLCEYHHRSGFGIFSILPLLLENRRNTHDYGMIGLRYGSECLSIGTTLAPISLHGDFPINIWAVRRVGKLTVGAQYKADAFGRELANSYNWNWAIGYGLASTSPLMPSFNFGLEFAKGSQMVASFYQHIVVQRRVKNPFELNQVVGITNYIDLGFELNRRFNRNESQNLDKVSFQLAASWQANKNILLKGKLGPSISSLVFAFKSWWKPSFTFSISAGYDRSSGKTSYGFGIRVEDLRDASYERADPNYVMLTSSKEHLAGGVLKNWETRPIFQADADSGNHDKRRPMGNII</sequence>
<keyword evidence="2" id="KW-1185">Reference proteome</keyword>
<protein>
    <submittedName>
        <fullName evidence="1">Uncharacterized protein</fullName>
    </submittedName>
</protein>
<dbReference type="Proteomes" id="UP000036987">
    <property type="component" value="Unassembled WGS sequence"/>
</dbReference>
<comment type="caution">
    <text evidence="1">The sequence shown here is derived from an EMBL/GenBank/DDBJ whole genome shotgun (WGS) entry which is preliminary data.</text>
</comment>
<dbReference type="Gene3D" id="2.40.160.10">
    <property type="entry name" value="Porin"/>
    <property type="match status" value="1"/>
</dbReference>
<name>A0A0K9NI08_ZOSMR</name>
<dbReference type="PANTHER" id="PTHR35738:SF3">
    <property type="entry name" value="OS05G0577800 PROTEIN"/>
    <property type="match status" value="1"/>
</dbReference>
<dbReference type="EMBL" id="LFYR01002205">
    <property type="protein sequence ID" value="KMZ56263.1"/>
    <property type="molecule type" value="Genomic_DNA"/>
</dbReference>
<dbReference type="InterPro" id="IPR023614">
    <property type="entry name" value="Porin_dom_sf"/>
</dbReference>
<dbReference type="PANTHER" id="PTHR35738">
    <property type="entry name" value="OS05G0577800 PROTEIN"/>
    <property type="match status" value="1"/>
</dbReference>
<dbReference type="OrthoDB" id="439326at2759"/>
<dbReference type="SUPFAM" id="SSF101447">
    <property type="entry name" value="Formin homology 2 domain (FH2 domain)"/>
    <property type="match status" value="1"/>
</dbReference>
<reference evidence="2" key="1">
    <citation type="journal article" date="2016" name="Nature">
        <title>The genome of the seagrass Zostera marina reveals angiosperm adaptation to the sea.</title>
        <authorList>
            <person name="Olsen J.L."/>
            <person name="Rouze P."/>
            <person name="Verhelst B."/>
            <person name="Lin Y.-C."/>
            <person name="Bayer T."/>
            <person name="Collen J."/>
            <person name="Dattolo E."/>
            <person name="De Paoli E."/>
            <person name="Dittami S."/>
            <person name="Maumus F."/>
            <person name="Michel G."/>
            <person name="Kersting A."/>
            <person name="Lauritano C."/>
            <person name="Lohaus R."/>
            <person name="Toepel M."/>
            <person name="Tonon T."/>
            <person name="Vanneste K."/>
            <person name="Amirebrahimi M."/>
            <person name="Brakel J."/>
            <person name="Bostroem C."/>
            <person name="Chovatia M."/>
            <person name="Grimwood J."/>
            <person name="Jenkins J.W."/>
            <person name="Jueterbock A."/>
            <person name="Mraz A."/>
            <person name="Stam W.T."/>
            <person name="Tice H."/>
            <person name="Bornberg-Bauer E."/>
            <person name="Green P.J."/>
            <person name="Pearson G.A."/>
            <person name="Procaccini G."/>
            <person name="Duarte C.M."/>
            <person name="Schmutz J."/>
            <person name="Reusch T.B.H."/>
            <person name="Van de Peer Y."/>
        </authorList>
    </citation>
    <scope>NUCLEOTIDE SEQUENCE [LARGE SCALE GENOMIC DNA]</scope>
    <source>
        <strain evidence="2">cv. Finnish</strain>
    </source>
</reference>
<dbReference type="AlphaFoldDB" id="A0A0K9NI08"/>
<organism evidence="1 2">
    <name type="scientific">Zostera marina</name>
    <name type="common">Eelgrass</name>
    <dbReference type="NCBI Taxonomy" id="29655"/>
    <lineage>
        <taxon>Eukaryota</taxon>
        <taxon>Viridiplantae</taxon>
        <taxon>Streptophyta</taxon>
        <taxon>Embryophyta</taxon>
        <taxon>Tracheophyta</taxon>
        <taxon>Spermatophyta</taxon>
        <taxon>Magnoliopsida</taxon>
        <taxon>Liliopsida</taxon>
        <taxon>Zosteraceae</taxon>
        <taxon>Zostera</taxon>
    </lineage>
</organism>